<dbReference type="InterPro" id="IPR038026">
    <property type="entry name" value="MtlR-like_sf"/>
</dbReference>
<dbReference type="eggNOG" id="COG3722">
    <property type="taxonomic scope" value="Bacteria"/>
</dbReference>
<accession>Q0VKY8</accession>
<evidence type="ECO:0000313" key="2">
    <source>
        <dbReference type="Proteomes" id="UP000008871"/>
    </source>
</evidence>
<organism evidence="1 2">
    <name type="scientific">Alcanivorax borkumensis (strain ATCC 700651 / DSM 11573 / NCIMB 13689 / SK2)</name>
    <dbReference type="NCBI Taxonomy" id="393595"/>
    <lineage>
        <taxon>Bacteria</taxon>
        <taxon>Pseudomonadati</taxon>
        <taxon>Pseudomonadota</taxon>
        <taxon>Gammaproteobacteria</taxon>
        <taxon>Oceanospirillales</taxon>
        <taxon>Alcanivoracaceae</taxon>
        <taxon>Alcanivorax</taxon>
    </lineage>
</organism>
<evidence type="ECO:0008006" key="3">
    <source>
        <dbReference type="Google" id="ProtNLM"/>
    </source>
</evidence>
<dbReference type="SUPFAM" id="SSF158668">
    <property type="entry name" value="MtlR-like"/>
    <property type="match status" value="1"/>
</dbReference>
<protein>
    <recommendedName>
        <fullName evidence="3">Mannitol operon repressor</fullName>
    </recommendedName>
</protein>
<dbReference type="AlphaFoldDB" id="Q0VKY8"/>
<keyword evidence="2" id="KW-1185">Reference proteome</keyword>
<sequence length="190" mass="21331">MSEFSGSEAAELFSDYYELISEESDRGAVIVAASILDESLGEILKTFLLRPSTKKDNLLEGAYAPLGSFSAKIELSFRLGIIRKPIRQQLMLFKSIRNDVAHRLSVASLQDEKCRSRLAEILNTTPDITHQMIKILIQAGLDISHKERGDSFLDTYGCRRTFDLLFSMVCMATTQIAKTIEPIDCFIQES</sequence>
<dbReference type="GO" id="GO:0045892">
    <property type="term" value="P:negative regulation of DNA-templated transcription"/>
    <property type="evidence" value="ECO:0007669"/>
    <property type="project" value="TreeGrafter"/>
</dbReference>
<dbReference type="PANTHER" id="PTHR37941:SF1">
    <property type="entry name" value="FUMARASE E-RELATED"/>
    <property type="match status" value="1"/>
</dbReference>
<reference evidence="1 2" key="1">
    <citation type="journal article" date="2006" name="Nat. Biotechnol.">
        <title>Genome sequence of the ubiquitous hydrocarbon-degrading marine bacterium Alcanivorax borkumensis.</title>
        <authorList>
            <person name="Schneiker S."/>
            <person name="Martins dos Santos V.A.P."/>
            <person name="Bartels D."/>
            <person name="Bekel T."/>
            <person name="Brecht M."/>
            <person name="Buhrmester J."/>
            <person name="Chernikova T.N."/>
            <person name="Denaro R."/>
            <person name="Ferrer M."/>
            <person name="Gertler C."/>
            <person name="Goesmann A."/>
            <person name="Golyshina O.V."/>
            <person name="Kaminski F."/>
            <person name="Khachane A.N."/>
            <person name="Lang S."/>
            <person name="Linke B."/>
            <person name="McHardy A.C."/>
            <person name="Meyer F."/>
            <person name="Nechitaylo T."/>
            <person name="Puehler A."/>
            <person name="Regenhardt D."/>
            <person name="Rupp O."/>
            <person name="Sabirova J.S."/>
            <person name="Selbitschka W."/>
            <person name="Yakimov M.M."/>
            <person name="Timmis K.N."/>
            <person name="Vorhoelter F.-J."/>
            <person name="Weidner S."/>
            <person name="Kaiser O."/>
            <person name="Golyshin P.N."/>
        </authorList>
    </citation>
    <scope>NUCLEOTIDE SEQUENCE [LARGE SCALE GENOMIC DNA]</scope>
    <source>
        <strain evidence="2">ATCC 700651 / DSM 11573 / NCIMB 13689 / SK2</strain>
    </source>
</reference>
<dbReference type="RefSeq" id="WP_011589983.1">
    <property type="nucleotide sequence ID" value="NC_008260.1"/>
</dbReference>
<dbReference type="Proteomes" id="UP000008871">
    <property type="component" value="Chromosome"/>
</dbReference>
<dbReference type="Gene3D" id="1.20.120.330">
    <property type="entry name" value="Nucleotidyltransferases domain 2"/>
    <property type="match status" value="1"/>
</dbReference>
<name>Q0VKY8_ALCBS</name>
<dbReference type="KEGG" id="abo:ABO_2712"/>
<dbReference type="InterPro" id="IPR007761">
    <property type="entry name" value="MtlR-like"/>
</dbReference>
<dbReference type="HOGENOM" id="CLU_1408232_0_0_6"/>
<dbReference type="EMBL" id="AM286690">
    <property type="protein sequence ID" value="CAL18160.1"/>
    <property type="molecule type" value="Genomic_DNA"/>
</dbReference>
<gene>
    <name evidence="1" type="ordered locus">ABO_2712</name>
</gene>
<evidence type="ECO:0000313" key="1">
    <source>
        <dbReference type="EMBL" id="CAL18160.1"/>
    </source>
</evidence>
<dbReference type="STRING" id="393595.ABO_2712"/>
<dbReference type="PANTHER" id="PTHR37941">
    <property type="entry name" value="FUMARASE E-RELATED"/>
    <property type="match status" value="1"/>
</dbReference>
<dbReference type="OrthoDB" id="9814134at2"/>
<proteinExistence type="predicted"/>